<dbReference type="InterPro" id="IPR050863">
    <property type="entry name" value="CenT-Element_Derived"/>
</dbReference>
<keyword evidence="3" id="KW-1185">Reference proteome</keyword>
<protein>
    <submittedName>
        <fullName evidence="2">Jerky-like</fullName>
    </submittedName>
</protein>
<comment type="caution">
    <text evidence="2">The sequence shown here is derived from an EMBL/GenBank/DDBJ whole genome shotgun (WGS) entry which is preliminary data.</text>
</comment>
<dbReference type="OrthoDB" id="125347at2759"/>
<dbReference type="PANTHER" id="PTHR19303:SF16">
    <property type="entry name" value="JERKY PROTEIN HOMOLOG-LIKE"/>
    <property type="match status" value="1"/>
</dbReference>
<evidence type="ECO:0000313" key="2">
    <source>
        <dbReference type="EMBL" id="GBO06777.1"/>
    </source>
</evidence>
<dbReference type="EMBL" id="BGPR01033013">
    <property type="protein sequence ID" value="GBO06777.1"/>
    <property type="molecule type" value="Genomic_DNA"/>
</dbReference>
<evidence type="ECO:0000313" key="3">
    <source>
        <dbReference type="Proteomes" id="UP000499080"/>
    </source>
</evidence>
<dbReference type="Pfam" id="PF03184">
    <property type="entry name" value="DDE_1"/>
    <property type="match status" value="1"/>
</dbReference>
<reference evidence="2 3" key="1">
    <citation type="journal article" date="2019" name="Sci. Rep.">
        <title>Orb-weaving spider Araneus ventricosus genome elucidates the spidroin gene catalogue.</title>
        <authorList>
            <person name="Kono N."/>
            <person name="Nakamura H."/>
            <person name="Ohtoshi R."/>
            <person name="Moran D.A.P."/>
            <person name="Shinohara A."/>
            <person name="Yoshida Y."/>
            <person name="Fujiwara M."/>
            <person name="Mori M."/>
            <person name="Tomita M."/>
            <person name="Arakawa K."/>
        </authorList>
    </citation>
    <scope>NUCLEOTIDE SEQUENCE [LARGE SCALE GENOMIC DNA]</scope>
</reference>
<accession>A0A4Y2U5B4</accession>
<feature type="domain" description="DDE-1" evidence="1">
    <location>
        <begin position="99"/>
        <end position="172"/>
    </location>
</feature>
<name>A0A4Y2U5B4_ARAVE</name>
<dbReference type="GO" id="GO:0003677">
    <property type="term" value="F:DNA binding"/>
    <property type="evidence" value="ECO:0007669"/>
    <property type="project" value="TreeGrafter"/>
</dbReference>
<dbReference type="InterPro" id="IPR004875">
    <property type="entry name" value="DDE_SF_endonuclease_dom"/>
</dbReference>
<gene>
    <name evidence="2" type="primary">Jrkl_7</name>
    <name evidence="2" type="ORF">AVEN_259180_1</name>
</gene>
<dbReference type="PANTHER" id="PTHR19303">
    <property type="entry name" value="TRANSPOSON"/>
    <property type="match status" value="1"/>
</dbReference>
<organism evidence="2 3">
    <name type="scientific">Araneus ventricosus</name>
    <name type="common">Orbweaver spider</name>
    <name type="synonym">Epeira ventricosa</name>
    <dbReference type="NCBI Taxonomy" id="182803"/>
    <lineage>
        <taxon>Eukaryota</taxon>
        <taxon>Metazoa</taxon>
        <taxon>Ecdysozoa</taxon>
        <taxon>Arthropoda</taxon>
        <taxon>Chelicerata</taxon>
        <taxon>Arachnida</taxon>
        <taxon>Araneae</taxon>
        <taxon>Araneomorphae</taxon>
        <taxon>Entelegynae</taxon>
        <taxon>Araneoidea</taxon>
        <taxon>Araneidae</taxon>
        <taxon>Araneus</taxon>
    </lineage>
</organism>
<proteinExistence type="predicted"/>
<evidence type="ECO:0000259" key="1">
    <source>
        <dbReference type="Pfam" id="PF03184"/>
    </source>
</evidence>
<sequence>MEPTKNHVLLTVEQKFQILEKLKNRRGIRQLSIVGKKLSSGIAAGNSLFAELQDLIVKEKLTAHHIYNCDKTGLYWSALPTKSLAAENEVVAPGRNKRKDRMTILGCANASGSHRVKLSLVVKSKKPRCFKNINKSALLVPYMHQESAWMNSSLFSEWFHFCSVPKVKKNVKKLELKKGDFIDG</sequence>
<dbReference type="Proteomes" id="UP000499080">
    <property type="component" value="Unassembled WGS sequence"/>
</dbReference>
<dbReference type="GO" id="GO:0005634">
    <property type="term" value="C:nucleus"/>
    <property type="evidence" value="ECO:0007669"/>
    <property type="project" value="TreeGrafter"/>
</dbReference>
<dbReference type="AlphaFoldDB" id="A0A4Y2U5B4"/>